<reference evidence="10" key="1">
    <citation type="journal article" date="2014" name="Nat. Commun.">
        <title>Genomic adaptations of the halophilic Dead Sea filamentous fungus Eurotium rubrum.</title>
        <authorList>
            <person name="Kis-Papo T."/>
            <person name="Weig A.R."/>
            <person name="Riley R."/>
            <person name="Persoh D."/>
            <person name="Salamov A."/>
            <person name="Sun H."/>
            <person name="Lipzen A."/>
            <person name="Wasser S.P."/>
            <person name="Rambold G."/>
            <person name="Grigoriev I.V."/>
            <person name="Nevo E."/>
        </authorList>
    </citation>
    <scope>NUCLEOTIDE SEQUENCE [LARGE SCALE GENOMIC DNA]</scope>
    <source>
        <strain evidence="10">CBS 135680</strain>
    </source>
</reference>
<dbReference type="GO" id="GO:0003713">
    <property type="term" value="F:transcription coactivator activity"/>
    <property type="evidence" value="ECO:0007669"/>
    <property type="project" value="InterPro"/>
</dbReference>
<comment type="subcellular location">
    <subcellularLocation>
        <location evidence="1">Nucleus</location>
    </subcellularLocation>
</comment>
<dbReference type="Pfam" id="PF02229">
    <property type="entry name" value="PC4"/>
    <property type="match status" value="1"/>
</dbReference>
<gene>
    <name evidence="9" type="ORF">EURHEDRAFT_451729</name>
</gene>
<dbReference type="InterPro" id="IPR045125">
    <property type="entry name" value="Sub1/Tcp4-like"/>
</dbReference>
<evidence type="ECO:0000256" key="7">
    <source>
        <dbReference type="SAM" id="MobiDB-lite"/>
    </source>
</evidence>
<dbReference type="Gene3D" id="2.30.31.10">
    <property type="entry name" value="Transcriptional Coactivator Pc4, Chain A"/>
    <property type="match status" value="1"/>
</dbReference>
<accession>A0A017SKK4</accession>
<evidence type="ECO:0000256" key="6">
    <source>
        <dbReference type="ARBA" id="ARBA00023242"/>
    </source>
</evidence>
<name>A0A017SKK4_ASPRC</name>
<dbReference type="Proteomes" id="UP000019804">
    <property type="component" value="Unassembled WGS sequence"/>
</dbReference>
<dbReference type="GeneID" id="63699094"/>
<dbReference type="STRING" id="1388766.A0A017SKK4"/>
<dbReference type="PANTHER" id="PTHR13215">
    <property type="entry name" value="RNA POLYMERASE II TRANSCRIPTIONAL COACTIVATOR"/>
    <property type="match status" value="1"/>
</dbReference>
<dbReference type="InterPro" id="IPR009044">
    <property type="entry name" value="ssDNA-bd_transcriptional_reg"/>
</dbReference>
<dbReference type="OrthoDB" id="2505440at2759"/>
<feature type="region of interest" description="Disordered" evidence="7">
    <location>
        <begin position="110"/>
        <end position="155"/>
    </location>
</feature>
<dbReference type="HOGENOM" id="CLU_104273_0_0_1"/>
<evidence type="ECO:0000313" key="10">
    <source>
        <dbReference type="Proteomes" id="UP000019804"/>
    </source>
</evidence>
<feature type="domain" description="Transcriptional coactivator p15 (PC4) C-terminal" evidence="8">
    <location>
        <begin position="48"/>
        <end position="98"/>
    </location>
</feature>
<dbReference type="GO" id="GO:0003677">
    <property type="term" value="F:DNA binding"/>
    <property type="evidence" value="ECO:0007669"/>
    <property type="project" value="UniProtKB-KW"/>
</dbReference>
<dbReference type="SUPFAM" id="SSF54447">
    <property type="entry name" value="ssDNA-binding transcriptional regulator domain"/>
    <property type="match status" value="1"/>
</dbReference>
<sequence length="155" mass="17429">MAFKSRKRVSTDDLVDDGDNTKRMKTEMTENNAAPDSPKIDSNGDPYWEISKMRRVTISTFRGKTMVNIREYYEKDGQEFPGKKGISMPMDQYAAFVNLLPDIEALLRKNGQSVPRPNYDNTAGQSDGCDDEDQGEPDDDSEKGNEATSDEGEEE</sequence>
<protein>
    <submittedName>
        <fullName evidence="9">PC4-domain-containing protein</fullName>
    </submittedName>
</protein>
<keyword evidence="6" id="KW-0539">Nucleus</keyword>
<dbReference type="InterPro" id="IPR003173">
    <property type="entry name" value="PC4_C"/>
</dbReference>
<dbReference type="RefSeq" id="XP_040640994.1">
    <property type="nucleotide sequence ID" value="XM_040783970.1"/>
</dbReference>
<evidence type="ECO:0000256" key="2">
    <source>
        <dbReference type="ARBA" id="ARBA00009001"/>
    </source>
</evidence>
<feature type="compositionally biased region" description="Basic and acidic residues" evidence="7">
    <location>
        <begin position="19"/>
        <end position="28"/>
    </location>
</feature>
<feature type="compositionally biased region" description="Acidic residues" evidence="7">
    <location>
        <begin position="128"/>
        <end position="141"/>
    </location>
</feature>
<feature type="compositionally biased region" description="Polar residues" evidence="7">
    <location>
        <begin position="110"/>
        <end position="125"/>
    </location>
</feature>
<evidence type="ECO:0000256" key="1">
    <source>
        <dbReference type="ARBA" id="ARBA00004123"/>
    </source>
</evidence>
<evidence type="ECO:0000256" key="5">
    <source>
        <dbReference type="ARBA" id="ARBA00023163"/>
    </source>
</evidence>
<comment type="similarity">
    <text evidence="2">Belongs to the transcriptional coactivator PC4 family.</text>
</comment>
<keyword evidence="5" id="KW-0804">Transcription</keyword>
<dbReference type="GO" id="GO:0005634">
    <property type="term" value="C:nucleus"/>
    <property type="evidence" value="ECO:0007669"/>
    <property type="project" value="UniProtKB-SubCell"/>
</dbReference>
<evidence type="ECO:0000256" key="4">
    <source>
        <dbReference type="ARBA" id="ARBA00023125"/>
    </source>
</evidence>
<keyword evidence="3" id="KW-0805">Transcription regulation</keyword>
<dbReference type="EMBL" id="KK088416">
    <property type="protein sequence ID" value="EYE97306.1"/>
    <property type="molecule type" value="Genomic_DNA"/>
</dbReference>
<keyword evidence="4" id="KW-0238">DNA-binding</keyword>
<evidence type="ECO:0000256" key="3">
    <source>
        <dbReference type="ARBA" id="ARBA00023015"/>
    </source>
</evidence>
<dbReference type="GO" id="GO:0060261">
    <property type="term" value="P:positive regulation of transcription initiation by RNA polymerase II"/>
    <property type="evidence" value="ECO:0007669"/>
    <property type="project" value="InterPro"/>
</dbReference>
<feature type="region of interest" description="Disordered" evidence="7">
    <location>
        <begin position="1"/>
        <end position="46"/>
    </location>
</feature>
<keyword evidence="10" id="KW-1185">Reference proteome</keyword>
<evidence type="ECO:0000313" key="9">
    <source>
        <dbReference type="EMBL" id="EYE97306.1"/>
    </source>
</evidence>
<organism evidence="9 10">
    <name type="scientific">Aspergillus ruber (strain CBS 135680)</name>
    <dbReference type="NCBI Taxonomy" id="1388766"/>
    <lineage>
        <taxon>Eukaryota</taxon>
        <taxon>Fungi</taxon>
        <taxon>Dikarya</taxon>
        <taxon>Ascomycota</taxon>
        <taxon>Pezizomycotina</taxon>
        <taxon>Eurotiomycetes</taxon>
        <taxon>Eurotiomycetidae</taxon>
        <taxon>Eurotiales</taxon>
        <taxon>Aspergillaceae</taxon>
        <taxon>Aspergillus</taxon>
        <taxon>Aspergillus subgen. Aspergillus</taxon>
    </lineage>
</organism>
<proteinExistence type="inferred from homology"/>
<evidence type="ECO:0000259" key="8">
    <source>
        <dbReference type="Pfam" id="PF02229"/>
    </source>
</evidence>
<dbReference type="AlphaFoldDB" id="A0A017SKK4"/>